<evidence type="ECO:0000313" key="3">
    <source>
        <dbReference type="Proteomes" id="UP000009131"/>
    </source>
</evidence>
<evidence type="ECO:0000313" key="2">
    <source>
        <dbReference type="EMBL" id="GAA96635.1"/>
    </source>
</evidence>
<feature type="signal peptide" evidence="1">
    <location>
        <begin position="1"/>
        <end position="17"/>
    </location>
</feature>
<evidence type="ECO:0008006" key="4">
    <source>
        <dbReference type="Google" id="ProtNLM"/>
    </source>
</evidence>
<keyword evidence="1" id="KW-0732">Signal</keyword>
<gene>
    <name evidence="2" type="primary">Mo03305</name>
    <name evidence="2" type="ORF">E5Q_03305</name>
</gene>
<sequence>MRSINLLAFYLFAGRYAASILPQEYQIDLWIHGFCDPTQESLQLSVFCPQCALRFTAVPPMSESATWTIQTQTGFRGSTEVRDITDEGLTLIARFTIDVLPNGPSQVNWAACCSGEVALTYRVDLTDQTATLVGDGQLFMYCASHTKSHAKPACDLDALGNAKQITLCSDNRSVKVIVPRRTYAFADRFDVKVSLVASCDLPIHQRWEIGPTVDLFAPLDAPLHFAIINIPSSASTSAHDEKLDWIPTLGRAPQRVEMKVLHSLDPDALRVEVMVEIPYRPDMDMLQMWQQCCVASLNMVLSMDVMTKLLIFEETDTYLRCLRPEEARLRGCSLAQIGYPPPMTTCRGTYRTDDAYRMVSIDV</sequence>
<keyword evidence="3" id="KW-1185">Reference proteome</keyword>
<dbReference type="HOGENOM" id="CLU_763090_0_0_1"/>
<comment type="caution">
    <text evidence="2">The sequence shown here is derived from an EMBL/GenBank/DDBJ whole genome shotgun (WGS) entry which is preliminary data.</text>
</comment>
<accession>G7E1C5</accession>
<reference evidence="2 3" key="2">
    <citation type="journal article" date="2012" name="Open Biol.">
        <title>Characteristics of nucleosomes and linker DNA regions on the genome of the basidiomycete Mixia osmundae revealed by mono- and dinucleosome mapping.</title>
        <authorList>
            <person name="Nishida H."/>
            <person name="Kondo S."/>
            <person name="Matsumoto T."/>
            <person name="Suzuki Y."/>
            <person name="Yoshikawa H."/>
            <person name="Taylor T.D."/>
            <person name="Sugiyama J."/>
        </authorList>
    </citation>
    <scope>NUCLEOTIDE SEQUENCE [LARGE SCALE GENOMIC DNA]</scope>
    <source>
        <strain evidence="3">CBS 9802 / IAM 14324 / JCM 22182 / KY 12970</strain>
    </source>
</reference>
<evidence type="ECO:0000256" key="1">
    <source>
        <dbReference type="SAM" id="SignalP"/>
    </source>
</evidence>
<organism evidence="2 3">
    <name type="scientific">Mixia osmundae (strain CBS 9802 / IAM 14324 / JCM 22182 / KY 12970)</name>
    <dbReference type="NCBI Taxonomy" id="764103"/>
    <lineage>
        <taxon>Eukaryota</taxon>
        <taxon>Fungi</taxon>
        <taxon>Dikarya</taxon>
        <taxon>Basidiomycota</taxon>
        <taxon>Pucciniomycotina</taxon>
        <taxon>Mixiomycetes</taxon>
        <taxon>Mixiales</taxon>
        <taxon>Mixiaceae</taxon>
        <taxon>Mixia</taxon>
    </lineage>
</organism>
<dbReference type="AlphaFoldDB" id="G7E1C5"/>
<dbReference type="Proteomes" id="UP000009131">
    <property type="component" value="Unassembled WGS sequence"/>
</dbReference>
<proteinExistence type="predicted"/>
<dbReference type="EMBL" id="BABT02000102">
    <property type="protein sequence ID" value="GAA96635.1"/>
    <property type="molecule type" value="Genomic_DNA"/>
</dbReference>
<name>G7E1C5_MIXOS</name>
<feature type="chain" id="PRO_5009955715" description="LDB19 N-terminal domain-containing protein" evidence="1">
    <location>
        <begin position="18"/>
        <end position="363"/>
    </location>
</feature>
<reference evidence="2 3" key="1">
    <citation type="journal article" date="2011" name="J. Gen. Appl. Microbiol.">
        <title>Draft genome sequencing of the enigmatic basidiomycete Mixia osmundae.</title>
        <authorList>
            <person name="Nishida H."/>
            <person name="Nagatsuka Y."/>
            <person name="Sugiyama J."/>
        </authorList>
    </citation>
    <scope>NUCLEOTIDE SEQUENCE [LARGE SCALE GENOMIC DNA]</scope>
    <source>
        <strain evidence="3">CBS 9802 / IAM 14324 / JCM 22182 / KY 12970</strain>
    </source>
</reference>
<protein>
    <recommendedName>
        <fullName evidence="4">LDB19 N-terminal domain-containing protein</fullName>
    </recommendedName>
</protein>
<dbReference type="RefSeq" id="XP_014567328.1">
    <property type="nucleotide sequence ID" value="XM_014711842.1"/>
</dbReference>
<dbReference type="InParanoid" id="G7E1C5"/>